<dbReference type="PANTHER" id="PTHR21228:SF40">
    <property type="entry name" value="LD45607P"/>
    <property type="match status" value="1"/>
</dbReference>
<dbReference type="GO" id="GO:0000963">
    <property type="term" value="P:mitochondrial RNA processing"/>
    <property type="evidence" value="ECO:0007669"/>
    <property type="project" value="TreeGrafter"/>
</dbReference>
<feature type="compositionally biased region" description="Low complexity" evidence="1">
    <location>
        <begin position="843"/>
        <end position="853"/>
    </location>
</feature>
<dbReference type="GO" id="GO:0035770">
    <property type="term" value="C:ribonucleoprotein granule"/>
    <property type="evidence" value="ECO:0007669"/>
    <property type="project" value="TreeGrafter"/>
</dbReference>
<protein>
    <recommendedName>
        <fullName evidence="4">Tbc2 translation factor, chloroplastic</fullName>
    </recommendedName>
</protein>
<feature type="compositionally biased region" description="Polar residues" evidence="1">
    <location>
        <begin position="390"/>
        <end position="404"/>
    </location>
</feature>
<feature type="compositionally biased region" description="Low complexity" evidence="1">
    <location>
        <begin position="880"/>
        <end position="890"/>
    </location>
</feature>
<dbReference type="Proteomes" id="UP000650467">
    <property type="component" value="Unassembled WGS sequence"/>
</dbReference>
<feature type="compositionally biased region" description="Basic and acidic residues" evidence="1">
    <location>
        <begin position="799"/>
        <end position="808"/>
    </location>
</feature>
<keyword evidence="3" id="KW-1185">Reference proteome</keyword>
<evidence type="ECO:0000313" key="3">
    <source>
        <dbReference type="Proteomes" id="UP000650467"/>
    </source>
</evidence>
<feature type="region of interest" description="Disordered" evidence="1">
    <location>
        <begin position="943"/>
        <end position="978"/>
    </location>
</feature>
<organism evidence="2 3">
    <name type="scientific">Chlamydomonas incerta</name>
    <dbReference type="NCBI Taxonomy" id="51695"/>
    <lineage>
        <taxon>Eukaryota</taxon>
        <taxon>Viridiplantae</taxon>
        <taxon>Chlorophyta</taxon>
        <taxon>core chlorophytes</taxon>
        <taxon>Chlorophyceae</taxon>
        <taxon>CS clade</taxon>
        <taxon>Chlamydomonadales</taxon>
        <taxon>Chlamydomonadaceae</taxon>
        <taxon>Chlamydomonas</taxon>
    </lineage>
</organism>
<evidence type="ECO:0008006" key="4">
    <source>
        <dbReference type="Google" id="ProtNLM"/>
    </source>
</evidence>
<feature type="region of interest" description="Disordered" evidence="1">
    <location>
        <begin position="1"/>
        <end position="89"/>
    </location>
</feature>
<feature type="region of interest" description="Disordered" evidence="1">
    <location>
        <begin position="378"/>
        <end position="449"/>
    </location>
</feature>
<proteinExistence type="predicted"/>
<dbReference type="PANTHER" id="PTHR21228">
    <property type="entry name" value="FAST LEU-RICH DOMAIN-CONTAINING"/>
    <property type="match status" value="1"/>
</dbReference>
<dbReference type="OrthoDB" id="540509at2759"/>
<feature type="compositionally biased region" description="Gly residues" evidence="1">
    <location>
        <begin position="1"/>
        <end position="10"/>
    </location>
</feature>
<feature type="compositionally biased region" description="Low complexity" evidence="1">
    <location>
        <begin position="35"/>
        <end position="51"/>
    </location>
</feature>
<comment type="caution">
    <text evidence="2">The sequence shown here is derived from an EMBL/GenBank/DDBJ whole genome shotgun (WGS) entry which is preliminary data.</text>
</comment>
<name>A0A835VS16_CHLIN</name>
<feature type="region of interest" description="Disordered" evidence="1">
    <location>
        <begin position="794"/>
        <end position="898"/>
    </location>
</feature>
<dbReference type="GO" id="GO:0044528">
    <property type="term" value="P:regulation of mitochondrial mRNA stability"/>
    <property type="evidence" value="ECO:0007669"/>
    <property type="project" value="TreeGrafter"/>
</dbReference>
<accession>A0A835VS16</accession>
<gene>
    <name evidence="2" type="ORF">HXX76_015445</name>
</gene>
<evidence type="ECO:0000256" key="1">
    <source>
        <dbReference type="SAM" id="MobiDB-lite"/>
    </source>
</evidence>
<dbReference type="GO" id="GO:0003723">
    <property type="term" value="F:RNA binding"/>
    <property type="evidence" value="ECO:0007669"/>
    <property type="project" value="TreeGrafter"/>
</dbReference>
<feature type="compositionally biased region" description="Low complexity" evidence="1">
    <location>
        <begin position="943"/>
        <end position="953"/>
    </location>
</feature>
<dbReference type="GO" id="GO:0005759">
    <property type="term" value="C:mitochondrial matrix"/>
    <property type="evidence" value="ECO:0007669"/>
    <property type="project" value="TreeGrafter"/>
</dbReference>
<feature type="compositionally biased region" description="Gly residues" evidence="1">
    <location>
        <begin position="954"/>
        <end position="963"/>
    </location>
</feature>
<feature type="compositionally biased region" description="Low complexity" evidence="1">
    <location>
        <begin position="422"/>
        <end position="440"/>
    </location>
</feature>
<reference evidence="2" key="1">
    <citation type="journal article" date="2020" name="bioRxiv">
        <title>Comparative genomics of Chlamydomonas.</title>
        <authorList>
            <person name="Craig R.J."/>
            <person name="Hasan A.R."/>
            <person name="Ness R.W."/>
            <person name="Keightley P.D."/>
        </authorList>
    </citation>
    <scope>NUCLEOTIDE SEQUENCE</scope>
    <source>
        <strain evidence="2">SAG 7.73</strain>
    </source>
</reference>
<evidence type="ECO:0000313" key="2">
    <source>
        <dbReference type="EMBL" id="KAG2423296.1"/>
    </source>
</evidence>
<dbReference type="EMBL" id="JAEHOC010000082">
    <property type="protein sequence ID" value="KAG2423296.1"/>
    <property type="molecule type" value="Genomic_DNA"/>
</dbReference>
<dbReference type="GO" id="GO:0009507">
    <property type="term" value="C:chloroplast"/>
    <property type="evidence" value="ECO:0007669"/>
    <property type="project" value="GOC"/>
</dbReference>
<sequence>MNGANGGTGSNGSHPVSTPTGPDALVSFLTSPDFAGTGPTTSAGGSAAATGLNGISSDYQQRQQQRHRQKQRQQLPTTTGSGDVPHQQPELADADLRPYSRHSVALPAWQPPPSSLQARTALTRAISTCPTYTRLHQLLLDNAPDFNVYHSCAALSRVLALHRRGLSPRESRLFKEGCSTLQSILRRQLPELHPRAVVVAAYSLARLELPDRELLAGLASAVESQLPALQPRGLASLLWAFARQGHQPPPKWMDAFLSCCAAELPGFAPRDVSTLLWGLARLHYKVAPARLRQLLEHTQAQMGSFCGRSLSNVVYSLALSQQHPGEEWLAAAQARAVALGPSAFSPQGLTQMAWGLAKLGCPPSPALLDMVCAHASARLPRSAEERRQRLQAQTLRDRSGFSSASDEDEVEGAGEGAGSGAGAAASGGSRRSGRKQQAQHQQERQQRPLAPYSGLDLSTLMYALGSWGAQPRPEVGRRLLLALEWELPRLEANQLCNCVWACARLRLYPARSWLRDFYDASYRQLPYFKPVDLSQSLWALARLGAAPPEAWLGSALNRLQHTASMFSPVEVANTMWALAKMGVRGERLPAEVLALFFIATDRRLSSFKPQELCSMVWALAHMRRRPDKEWTAEFLKVTYHKLGSMSGWCLATLAWSLAELQLSPPPAWTYSFVNAARVLAEHAQPPAPAGPHSALHQPGAEPPLRSVRELASAAGSSAASAASGLPSSGLSAIDLGQIITGLRKLNSVQGLAKVADFIAEAEERLRALEAGSGAYATQQVGHFLAMSRRQAGLRPAWSGHEEQEQAREAEDDEVEGAGFELRRRVEVSGLADPDLSGSDAEDSAAGAASSGAAQQRATAETLPPAAQQQQKQQRRKRGRPSAAAASTVAPSEPPAGATRDALTRVLRTGARVTVLAPPPEVHLELGDLSVELPGGGVGPLSLLTAGSTSSNGNGSAGSVGSDGAGNSAAEIKQRLMAV</sequence>
<dbReference type="InterPro" id="IPR050870">
    <property type="entry name" value="FAST_kinase"/>
</dbReference>
<dbReference type="AlphaFoldDB" id="A0A835VS16"/>
<dbReference type="GO" id="GO:1901259">
    <property type="term" value="P:chloroplast rRNA processing"/>
    <property type="evidence" value="ECO:0007669"/>
    <property type="project" value="TreeGrafter"/>
</dbReference>